<gene>
    <name evidence="2" type="ORF">BRAFLDRAFT_84549</name>
</gene>
<proteinExistence type="predicted"/>
<sequence length="569" mass="63488">MTNTSEEQHSSTSPTFSVECKGQHGGCSSYRKYIDRTGDDTSGKKLKYIHTGADTSVKPQVQIHTGNLQKLERSERRKLERIRKENELQEACLGEASHGDGQVEPVGRGGRSSGQGILRAGEVKHAVVTAEGRRKTSKISILLRSGTWSTARRGESGSKAVLFTAERQFLTEAASSNPIKAAMRPGKGRNRYPKSEEANILKYTEDHPELQGDKLFKQMEQHKKGNNDFFMGMDGDLRRLPTHVRPQVMVTVYKAFVAGSVRCRLHKARLRLHSREAWEAEFWDDLGKPKAEGGFGALEAARKGDLLVLIAFGDLRVPSLEIGTRRRSTPARTVDPDRLSRLPEALFAMLRGLGTPDVDAAVRQPTWLCYRYTLSATLRLNVDGYAIVPMVLRSQVGQESIPMCTGVLISLIQSVRNGNKYTATRDNNFATTKDIRVQEQSLPMAKRPAQDPLSTVWYNAPYFTMTCPIFAYGQKTSSDNDTVCTRHLGFPNKDIHGNCTYPTCSSSSPQSFSDRIREHNHMAELIGLVVTSRFIRIGWKTINSAAKKTLYHKYITHLCLCLCEPLLLG</sequence>
<evidence type="ECO:0000313" key="2">
    <source>
        <dbReference type="EMBL" id="EEN69437.1"/>
    </source>
</evidence>
<name>C3XRW9_BRAFL</name>
<dbReference type="EMBL" id="GG666456">
    <property type="protein sequence ID" value="EEN69437.1"/>
    <property type="molecule type" value="Genomic_DNA"/>
</dbReference>
<organism>
    <name type="scientific">Branchiostoma floridae</name>
    <name type="common">Florida lancelet</name>
    <name type="synonym">Amphioxus</name>
    <dbReference type="NCBI Taxonomy" id="7739"/>
    <lineage>
        <taxon>Eukaryota</taxon>
        <taxon>Metazoa</taxon>
        <taxon>Chordata</taxon>
        <taxon>Cephalochordata</taxon>
        <taxon>Leptocardii</taxon>
        <taxon>Amphioxiformes</taxon>
        <taxon>Branchiostomatidae</taxon>
        <taxon>Branchiostoma</taxon>
    </lineage>
</organism>
<dbReference type="InParanoid" id="C3XRW9"/>
<protein>
    <submittedName>
        <fullName evidence="2">Uncharacterized protein</fullName>
    </submittedName>
</protein>
<feature type="compositionally biased region" description="Polar residues" evidence="1">
    <location>
        <begin position="1"/>
        <end position="16"/>
    </location>
</feature>
<accession>C3XRW9</accession>
<reference evidence="2" key="1">
    <citation type="journal article" date="2008" name="Nature">
        <title>The amphioxus genome and the evolution of the chordate karyotype.</title>
        <authorList>
            <consortium name="US DOE Joint Genome Institute (JGI-PGF)"/>
            <person name="Putnam N.H."/>
            <person name="Butts T."/>
            <person name="Ferrier D.E.K."/>
            <person name="Furlong R.F."/>
            <person name="Hellsten U."/>
            <person name="Kawashima T."/>
            <person name="Robinson-Rechavi M."/>
            <person name="Shoguchi E."/>
            <person name="Terry A."/>
            <person name="Yu J.-K."/>
            <person name="Benito-Gutierrez E.L."/>
            <person name="Dubchak I."/>
            <person name="Garcia-Fernandez J."/>
            <person name="Gibson-Brown J.J."/>
            <person name="Grigoriev I.V."/>
            <person name="Horton A.C."/>
            <person name="de Jong P.J."/>
            <person name="Jurka J."/>
            <person name="Kapitonov V.V."/>
            <person name="Kohara Y."/>
            <person name="Kuroki Y."/>
            <person name="Lindquist E."/>
            <person name="Lucas S."/>
            <person name="Osoegawa K."/>
            <person name="Pennacchio L.A."/>
            <person name="Salamov A.A."/>
            <person name="Satou Y."/>
            <person name="Sauka-Spengler T."/>
            <person name="Schmutz J."/>
            <person name="Shin-I T."/>
            <person name="Toyoda A."/>
            <person name="Bronner-Fraser M."/>
            <person name="Fujiyama A."/>
            <person name="Holland L.Z."/>
            <person name="Holland P.W.H."/>
            <person name="Satoh N."/>
            <person name="Rokhsar D.S."/>
        </authorList>
    </citation>
    <scope>NUCLEOTIDE SEQUENCE [LARGE SCALE GENOMIC DNA]</scope>
    <source>
        <strain evidence="2">S238N-H82</strain>
        <tissue evidence="2">Testes</tissue>
    </source>
</reference>
<dbReference type="AlphaFoldDB" id="C3XRW9"/>
<feature type="region of interest" description="Disordered" evidence="1">
    <location>
        <begin position="1"/>
        <end position="26"/>
    </location>
</feature>
<evidence type="ECO:0000256" key="1">
    <source>
        <dbReference type="SAM" id="MobiDB-lite"/>
    </source>
</evidence>